<dbReference type="Proteomes" id="UP000799779">
    <property type="component" value="Unassembled WGS sequence"/>
</dbReference>
<feature type="compositionally biased region" description="Basic residues" evidence="3">
    <location>
        <begin position="1"/>
        <end position="10"/>
    </location>
</feature>
<name>A0A6A5WC94_9PLEO</name>
<feature type="region of interest" description="Disordered" evidence="3">
    <location>
        <begin position="1"/>
        <end position="55"/>
    </location>
</feature>
<dbReference type="NCBIfam" id="TIGR01167">
    <property type="entry name" value="LPXTG_anchor"/>
    <property type="match status" value="1"/>
</dbReference>
<feature type="region of interest" description="Disordered" evidence="3">
    <location>
        <begin position="246"/>
        <end position="309"/>
    </location>
</feature>
<dbReference type="AlphaFoldDB" id="A0A6A5WC94"/>
<evidence type="ECO:0000313" key="6">
    <source>
        <dbReference type="EMBL" id="KAF1997761.1"/>
    </source>
</evidence>
<feature type="region of interest" description="Disordered" evidence="3">
    <location>
        <begin position="359"/>
        <end position="390"/>
    </location>
</feature>
<dbReference type="Pfam" id="PF00746">
    <property type="entry name" value="Gram_pos_anchor"/>
    <property type="match status" value="1"/>
</dbReference>
<keyword evidence="2" id="KW-0175">Coiled coil</keyword>
<gene>
    <name evidence="6" type="ORF">P154DRAFT_271483</name>
</gene>
<keyword evidence="4" id="KW-1133">Transmembrane helix</keyword>
<feature type="coiled-coil region" evidence="2">
    <location>
        <begin position="316"/>
        <end position="347"/>
    </location>
</feature>
<keyword evidence="4" id="KW-0472">Membrane</keyword>
<sequence>MSYLVRRRRPSPILIVPRQAASPSATQSPDTPGSSPSPTGVPESPDSPSPTSTSFPTAITTRIAAVTGSLISPSFSTIPPSGLTITSSGVATAVPITQAPSSTSSRTSFTSITSAPRSSTSSQKAISLPTSTSTSIPAQSDRDPSADGAGISKSPTREHHGGGGVFKSTGAEAALITMSVLGLVAALIGGILYIKRRRRQQAQLDSQRKSIETNDPGFYRPEPTMNAHITRSTASSGLFAGDDYQRPETVSTGNGGSRIQPPEPTPNPFADAPRNKAYDQLRGRPRSTTLTDRGSWVANPFRDPESERFDPFGELQAKARNERRRYVEELRREEEREEVERRRMEESRVREWNEKERMGLGVPPRKGSGTSGLTVDGVGVLDRTERGYRR</sequence>
<organism evidence="6 7">
    <name type="scientific">Amniculicola lignicola CBS 123094</name>
    <dbReference type="NCBI Taxonomy" id="1392246"/>
    <lineage>
        <taxon>Eukaryota</taxon>
        <taxon>Fungi</taxon>
        <taxon>Dikarya</taxon>
        <taxon>Ascomycota</taxon>
        <taxon>Pezizomycotina</taxon>
        <taxon>Dothideomycetes</taxon>
        <taxon>Pleosporomycetidae</taxon>
        <taxon>Pleosporales</taxon>
        <taxon>Amniculicolaceae</taxon>
        <taxon>Amniculicola</taxon>
    </lineage>
</organism>
<protein>
    <recommendedName>
        <fullName evidence="5">Gram-positive cocci surface proteins LPxTG domain-containing protein</fullName>
    </recommendedName>
</protein>
<dbReference type="EMBL" id="ML977609">
    <property type="protein sequence ID" value="KAF1997761.1"/>
    <property type="molecule type" value="Genomic_DNA"/>
</dbReference>
<feature type="compositionally biased region" description="Low complexity" evidence="3">
    <location>
        <begin position="28"/>
        <end position="55"/>
    </location>
</feature>
<feature type="region of interest" description="Disordered" evidence="3">
    <location>
        <begin position="200"/>
        <end position="222"/>
    </location>
</feature>
<feature type="region of interest" description="Disordered" evidence="3">
    <location>
        <begin position="98"/>
        <end position="165"/>
    </location>
</feature>
<keyword evidence="4" id="KW-0812">Transmembrane</keyword>
<accession>A0A6A5WC94</accession>
<evidence type="ECO:0000256" key="4">
    <source>
        <dbReference type="SAM" id="Phobius"/>
    </source>
</evidence>
<evidence type="ECO:0000256" key="2">
    <source>
        <dbReference type="SAM" id="Coils"/>
    </source>
</evidence>
<feature type="compositionally biased region" description="Low complexity" evidence="3">
    <location>
        <begin position="101"/>
        <end position="122"/>
    </location>
</feature>
<proteinExistence type="predicted"/>
<keyword evidence="1" id="KW-0964">Secreted</keyword>
<feature type="transmembrane region" description="Helical" evidence="4">
    <location>
        <begin position="173"/>
        <end position="194"/>
    </location>
</feature>
<evidence type="ECO:0000259" key="5">
    <source>
        <dbReference type="Pfam" id="PF00746"/>
    </source>
</evidence>
<feature type="compositionally biased region" description="Basic and acidic residues" evidence="3">
    <location>
        <begin position="273"/>
        <end position="282"/>
    </location>
</feature>
<evidence type="ECO:0000313" key="7">
    <source>
        <dbReference type="Proteomes" id="UP000799779"/>
    </source>
</evidence>
<dbReference type="OrthoDB" id="3798694at2759"/>
<evidence type="ECO:0000256" key="3">
    <source>
        <dbReference type="SAM" id="MobiDB-lite"/>
    </source>
</evidence>
<feature type="domain" description="Gram-positive cocci surface proteins LPxTG" evidence="5">
    <location>
        <begin position="168"/>
        <end position="199"/>
    </location>
</feature>
<dbReference type="InterPro" id="IPR019931">
    <property type="entry name" value="LPXTG_anchor"/>
</dbReference>
<keyword evidence="7" id="KW-1185">Reference proteome</keyword>
<reference evidence="6" key="1">
    <citation type="journal article" date="2020" name="Stud. Mycol.">
        <title>101 Dothideomycetes genomes: a test case for predicting lifestyles and emergence of pathogens.</title>
        <authorList>
            <person name="Haridas S."/>
            <person name="Albert R."/>
            <person name="Binder M."/>
            <person name="Bloem J."/>
            <person name="Labutti K."/>
            <person name="Salamov A."/>
            <person name="Andreopoulos B."/>
            <person name="Baker S."/>
            <person name="Barry K."/>
            <person name="Bills G."/>
            <person name="Bluhm B."/>
            <person name="Cannon C."/>
            <person name="Castanera R."/>
            <person name="Culley D."/>
            <person name="Daum C."/>
            <person name="Ezra D."/>
            <person name="Gonzalez J."/>
            <person name="Henrissat B."/>
            <person name="Kuo A."/>
            <person name="Liang C."/>
            <person name="Lipzen A."/>
            <person name="Lutzoni F."/>
            <person name="Magnuson J."/>
            <person name="Mondo S."/>
            <person name="Nolan M."/>
            <person name="Ohm R."/>
            <person name="Pangilinan J."/>
            <person name="Park H.-J."/>
            <person name="Ramirez L."/>
            <person name="Alfaro M."/>
            <person name="Sun H."/>
            <person name="Tritt A."/>
            <person name="Yoshinaga Y."/>
            <person name="Zwiers L.-H."/>
            <person name="Turgeon B."/>
            <person name="Goodwin S."/>
            <person name="Spatafora J."/>
            <person name="Crous P."/>
            <person name="Grigoriev I."/>
        </authorList>
    </citation>
    <scope>NUCLEOTIDE SEQUENCE</scope>
    <source>
        <strain evidence="6">CBS 123094</strain>
    </source>
</reference>
<evidence type="ECO:0000256" key="1">
    <source>
        <dbReference type="ARBA" id="ARBA00022525"/>
    </source>
</evidence>